<name>A0A1T4PA85_9FIRM</name>
<protein>
    <recommendedName>
        <fullName evidence="3">Coenzyme A biosynthesis bifunctional protein CoaBC</fullName>
    </recommendedName>
    <alternativeName>
        <fullName evidence="3">DNA/pantothenate metabolism flavoprotein</fullName>
    </alternativeName>
    <alternativeName>
        <fullName evidence="3">Phosphopantothenoylcysteine synthetase/decarboxylase</fullName>
        <shortName evidence="3">PPCS-PPCDC</shortName>
    </alternativeName>
    <domain>
        <recommendedName>
            <fullName evidence="3">Phosphopantothenoylcysteine decarboxylase</fullName>
            <shortName evidence="3">PPC decarboxylase</shortName>
            <shortName evidence="3">PPC-DC</shortName>
            <ecNumber evidence="3">4.1.1.36</ecNumber>
        </recommendedName>
        <alternativeName>
            <fullName evidence="3">CoaC</fullName>
        </alternativeName>
    </domain>
    <domain>
        <recommendedName>
            <fullName evidence="3">Phosphopantothenate--cysteine ligase</fullName>
            <ecNumber evidence="3">6.3.2.5</ecNumber>
        </recommendedName>
        <alternativeName>
            <fullName evidence="3">CoaB</fullName>
        </alternativeName>
        <alternativeName>
            <fullName evidence="3">Phosphopantothenoylcysteine synthetase</fullName>
            <shortName evidence="3">PPC synthetase</shortName>
            <shortName evidence="3">PPC-S</shortName>
        </alternativeName>
    </domain>
</protein>
<comment type="pathway">
    <text evidence="3 4">Cofactor biosynthesis; coenzyme A biosynthesis; CoA from (R)-pantothenate: step 3/5.</text>
</comment>
<gene>
    <name evidence="3" type="primary">coaBC</name>
    <name evidence="7" type="ORF">SAMN02745110_01900</name>
</gene>
<dbReference type="AlphaFoldDB" id="A0A1T4PA85"/>
<comment type="catalytic activity">
    <reaction evidence="3 4">
        <text>N-[(R)-4-phosphopantothenoyl]-L-cysteine + H(+) = (R)-4'-phosphopantetheine + CO2</text>
        <dbReference type="Rhea" id="RHEA:16793"/>
        <dbReference type="ChEBI" id="CHEBI:15378"/>
        <dbReference type="ChEBI" id="CHEBI:16526"/>
        <dbReference type="ChEBI" id="CHEBI:59458"/>
        <dbReference type="ChEBI" id="CHEBI:61723"/>
        <dbReference type="EC" id="4.1.1.36"/>
    </reaction>
</comment>
<feature type="active site" description="Proton donor" evidence="3">
    <location>
        <position position="159"/>
    </location>
</feature>
<evidence type="ECO:0000256" key="3">
    <source>
        <dbReference type="HAMAP-Rule" id="MF_02225"/>
    </source>
</evidence>
<feature type="domain" description="Flavoprotein" evidence="5">
    <location>
        <begin position="5"/>
        <end position="179"/>
    </location>
</feature>
<keyword evidence="3 4" id="KW-0288">FMN</keyword>
<comment type="similarity">
    <text evidence="3 4">In the C-terminal section; belongs to the PPC synthetase family.</text>
</comment>
<keyword evidence="1 3" id="KW-0210">Decarboxylase</keyword>
<dbReference type="Proteomes" id="UP000189857">
    <property type="component" value="Unassembled WGS sequence"/>
</dbReference>
<dbReference type="GO" id="GO:0004632">
    <property type="term" value="F:phosphopantothenate--cysteine ligase activity"/>
    <property type="evidence" value="ECO:0007669"/>
    <property type="project" value="UniProtKB-UniRule"/>
</dbReference>
<reference evidence="7 8" key="1">
    <citation type="submission" date="2017-02" db="EMBL/GenBank/DDBJ databases">
        <authorList>
            <person name="Peterson S.W."/>
        </authorList>
    </citation>
    <scope>NUCLEOTIDE SEQUENCE [LARGE SCALE GENOMIC DNA]</scope>
    <source>
        <strain evidence="7 8">ATCC 17233</strain>
    </source>
</reference>
<evidence type="ECO:0000259" key="6">
    <source>
        <dbReference type="Pfam" id="PF04127"/>
    </source>
</evidence>
<keyword evidence="8" id="KW-1185">Reference proteome</keyword>
<organism evidence="7 8">
    <name type="scientific">Eubacterium ruminantium</name>
    <dbReference type="NCBI Taxonomy" id="42322"/>
    <lineage>
        <taxon>Bacteria</taxon>
        <taxon>Bacillati</taxon>
        <taxon>Bacillota</taxon>
        <taxon>Clostridia</taxon>
        <taxon>Eubacteriales</taxon>
        <taxon>Eubacteriaceae</taxon>
        <taxon>Eubacterium</taxon>
    </lineage>
</organism>
<evidence type="ECO:0000256" key="4">
    <source>
        <dbReference type="RuleBase" id="RU364078"/>
    </source>
</evidence>
<dbReference type="GO" id="GO:0004633">
    <property type="term" value="F:phosphopantothenoylcysteine decarboxylase activity"/>
    <property type="evidence" value="ECO:0007669"/>
    <property type="project" value="UniProtKB-UniRule"/>
</dbReference>
<feature type="binding site" evidence="3">
    <location>
        <position position="280"/>
    </location>
    <ligand>
        <name>CTP</name>
        <dbReference type="ChEBI" id="CHEBI:37563"/>
    </ligand>
</feature>
<dbReference type="EC" id="4.1.1.36" evidence="3"/>
<feature type="region of interest" description="Phosphopantothenate--cysteine ligase" evidence="3">
    <location>
        <begin position="192"/>
        <end position="403"/>
    </location>
</feature>
<evidence type="ECO:0000256" key="1">
    <source>
        <dbReference type="ARBA" id="ARBA00022793"/>
    </source>
</evidence>
<feature type="binding site" evidence="3">
    <location>
        <position position="290"/>
    </location>
    <ligand>
        <name>CTP</name>
        <dbReference type="ChEBI" id="CHEBI:37563"/>
    </ligand>
</feature>
<dbReference type="EMBL" id="FUXA01000011">
    <property type="protein sequence ID" value="SJZ88453.1"/>
    <property type="molecule type" value="Genomic_DNA"/>
</dbReference>
<keyword evidence="3 4" id="KW-0285">Flavoprotein</keyword>
<comment type="cofactor">
    <cofactor evidence="3">
        <name>FMN</name>
        <dbReference type="ChEBI" id="CHEBI:58210"/>
    </cofactor>
    <text evidence="3">Binds 1 FMN per subunit.</text>
</comment>
<dbReference type="Pfam" id="PF02441">
    <property type="entry name" value="Flavoprotein"/>
    <property type="match status" value="1"/>
</dbReference>
<dbReference type="InterPro" id="IPR036551">
    <property type="entry name" value="Flavin_trans-like"/>
</dbReference>
<dbReference type="GO" id="GO:0071513">
    <property type="term" value="C:phosphopantothenoylcysteine decarboxylase complex"/>
    <property type="evidence" value="ECO:0007669"/>
    <property type="project" value="TreeGrafter"/>
</dbReference>
<dbReference type="InterPro" id="IPR003382">
    <property type="entry name" value="Flavoprotein"/>
</dbReference>
<comment type="caution">
    <text evidence="3">Lacks conserved residue(s) required for the propagation of feature annotation.</text>
</comment>
<dbReference type="OrthoDB" id="9802554at2"/>
<evidence type="ECO:0000313" key="8">
    <source>
        <dbReference type="Proteomes" id="UP000189857"/>
    </source>
</evidence>
<dbReference type="GO" id="GO:0015937">
    <property type="term" value="P:coenzyme A biosynthetic process"/>
    <property type="evidence" value="ECO:0007669"/>
    <property type="project" value="UniProtKB-UniRule"/>
</dbReference>
<feature type="binding site" evidence="3">
    <location>
        <position position="325"/>
    </location>
    <ligand>
        <name>CTP</name>
        <dbReference type="ChEBI" id="CHEBI:37563"/>
    </ligand>
</feature>
<dbReference type="Pfam" id="PF04127">
    <property type="entry name" value="DFP"/>
    <property type="match status" value="1"/>
</dbReference>
<dbReference type="PANTHER" id="PTHR14359:SF6">
    <property type="entry name" value="PHOSPHOPANTOTHENOYLCYSTEINE DECARBOXYLASE"/>
    <property type="match status" value="1"/>
</dbReference>
<proteinExistence type="inferred from homology"/>
<keyword evidence="2 3" id="KW-0456">Lyase</keyword>
<keyword evidence="3 4" id="KW-0436">Ligase</keyword>
<dbReference type="EC" id="6.3.2.5" evidence="3"/>
<dbReference type="NCBIfam" id="TIGR00521">
    <property type="entry name" value="coaBC_dfp"/>
    <property type="match status" value="1"/>
</dbReference>
<comment type="catalytic activity">
    <reaction evidence="3 4">
        <text>(R)-4'-phosphopantothenate + L-cysteine + CTP = N-[(R)-4-phosphopantothenoyl]-L-cysteine + CMP + diphosphate + H(+)</text>
        <dbReference type="Rhea" id="RHEA:19397"/>
        <dbReference type="ChEBI" id="CHEBI:10986"/>
        <dbReference type="ChEBI" id="CHEBI:15378"/>
        <dbReference type="ChEBI" id="CHEBI:33019"/>
        <dbReference type="ChEBI" id="CHEBI:35235"/>
        <dbReference type="ChEBI" id="CHEBI:37563"/>
        <dbReference type="ChEBI" id="CHEBI:59458"/>
        <dbReference type="ChEBI" id="CHEBI:60377"/>
        <dbReference type="EC" id="6.3.2.5"/>
    </reaction>
</comment>
<dbReference type="GO" id="GO:0015941">
    <property type="term" value="P:pantothenate catabolic process"/>
    <property type="evidence" value="ECO:0007669"/>
    <property type="project" value="InterPro"/>
</dbReference>
<dbReference type="InterPro" id="IPR035929">
    <property type="entry name" value="CoaB-like_sf"/>
</dbReference>
<feature type="region of interest" description="Phosphopantothenoylcysteine decarboxylase" evidence="3">
    <location>
        <begin position="1"/>
        <end position="191"/>
    </location>
</feature>
<keyword evidence="3" id="KW-0460">Magnesium</keyword>
<evidence type="ECO:0000313" key="7">
    <source>
        <dbReference type="EMBL" id="SJZ88453.1"/>
    </source>
</evidence>
<dbReference type="RefSeq" id="WP_078787719.1">
    <property type="nucleotide sequence ID" value="NZ_FMTO01000010.1"/>
</dbReference>
<sequence>MIKGKKIILGISGGIAAYKMTNVASMLYKLGADVHVIMTKNACNFITPKTFEVLTKNKVYIDTFDEEPDDAVNVPHISLGQSADCFLIAPATANIIAKLAHGIADDMLTTTVLPARCPMLICPSMNGYMLDNSVTQENIEILRKRGYKVIDSEFGNLACGYEGKGKLPKEEVLVEHILNAVEFDHDMEGKKVMVSAGPTEEPLDPVRIITNHSSGKMGYALARVAAKRGAKVTLVSGPVNLETPLNVERVNITTANDMYEEITKRAGDQDIIIMAAAVADYTPETVAENKIKKKEGGMSIPLKRTHDILKTLGENKKDGQFICGFSMETENLLENSSAKLEKKNADMICANSLTVPGAGYKVDTNIITLIKKVEGSDKPVMRELPLMSKDEAAFEILSEIIGR</sequence>
<comment type="pathway">
    <text evidence="3 4">Cofactor biosynthesis; coenzyme A biosynthesis; CoA from (R)-pantothenate: step 2/5.</text>
</comment>
<keyword evidence="3" id="KW-0511">Multifunctional enzyme</keyword>
<dbReference type="GO" id="GO:0010181">
    <property type="term" value="F:FMN binding"/>
    <property type="evidence" value="ECO:0007669"/>
    <property type="project" value="UniProtKB-UniRule"/>
</dbReference>
<dbReference type="InterPro" id="IPR005252">
    <property type="entry name" value="CoaBC"/>
</dbReference>
<feature type="binding site" evidence="3">
    <location>
        <position position="343"/>
    </location>
    <ligand>
        <name>CTP</name>
        <dbReference type="ChEBI" id="CHEBI:37563"/>
    </ligand>
</feature>
<comment type="similarity">
    <text evidence="3 4">In the N-terminal section; belongs to the HFCD (homo-oligomeric flavin containing Cys decarboxylase) superfamily.</text>
</comment>
<dbReference type="GO" id="GO:0046872">
    <property type="term" value="F:metal ion binding"/>
    <property type="evidence" value="ECO:0007669"/>
    <property type="project" value="UniProtKB-KW"/>
</dbReference>
<dbReference type="Gene3D" id="3.40.50.1950">
    <property type="entry name" value="Flavin prenyltransferase-like"/>
    <property type="match status" value="1"/>
</dbReference>
<keyword evidence="3" id="KW-0479">Metal-binding</keyword>
<dbReference type="PANTHER" id="PTHR14359">
    <property type="entry name" value="HOMO-OLIGOMERIC FLAVIN CONTAINING CYS DECARBOXYLASE FAMILY"/>
    <property type="match status" value="1"/>
</dbReference>
<dbReference type="UniPathway" id="UPA00241">
    <property type="reaction ID" value="UER00353"/>
</dbReference>
<evidence type="ECO:0000256" key="2">
    <source>
        <dbReference type="ARBA" id="ARBA00023239"/>
    </source>
</evidence>
<evidence type="ECO:0000259" key="5">
    <source>
        <dbReference type="Pfam" id="PF02441"/>
    </source>
</evidence>
<feature type="domain" description="DNA/pantothenate metabolism flavoprotein C-terminal" evidence="6">
    <location>
        <begin position="187"/>
        <end position="401"/>
    </location>
</feature>
<accession>A0A1T4PA85</accession>
<comment type="function">
    <text evidence="3">Catalyzes two sequential steps in the biosynthesis of coenzyme A. In the first step cysteine is conjugated to 4'-phosphopantothenate to form 4-phosphopantothenoylcysteine. In the second step the latter compound is decarboxylated to form 4'-phosphopantotheine.</text>
</comment>
<dbReference type="SUPFAM" id="SSF102645">
    <property type="entry name" value="CoaB-like"/>
    <property type="match status" value="1"/>
</dbReference>
<dbReference type="HAMAP" id="MF_02225">
    <property type="entry name" value="CoaBC"/>
    <property type="match status" value="1"/>
</dbReference>
<dbReference type="InterPro" id="IPR007085">
    <property type="entry name" value="DNA/pantothenate-metab_flavo_C"/>
</dbReference>
<comment type="cofactor">
    <cofactor evidence="3">
        <name>Mg(2+)</name>
        <dbReference type="ChEBI" id="CHEBI:18420"/>
    </cofactor>
</comment>
<dbReference type="SUPFAM" id="SSF52507">
    <property type="entry name" value="Homo-oligomeric flavin-containing Cys decarboxylases, HFCD"/>
    <property type="match status" value="1"/>
</dbReference>
<dbReference type="Gene3D" id="3.40.50.10300">
    <property type="entry name" value="CoaB-like"/>
    <property type="match status" value="1"/>
</dbReference>
<feature type="binding site" evidence="3">
    <location>
        <position position="339"/>
    </location>
    <ligand>
        <name>CTP</name>
        <dbReference type="ChEBI" id="CHEBI:37563"/>
    </ligand>
</feature>
<comment type="function">
    <text evidence="4">Catalyzes two steps in the biosynthesis of coenzyme A. In the first step cysteine is conjugated to 4'-phosphopantothenate to form 4-phosphopantothenoylcysteine, in the latter compound is decarboxylated to form 4'-phosphopantotheine.</text>
</comment>